<evidence type="ECO:0000256" key="5">
    <source>
        <dbReference type="ARBA" id="ARBA00023136"/>
    </source>
</evidence>
<feature type="chain" id="PRO_5035960345" description="Expansin" evidence="6">
    <location>
        <begin position="28"/>
        <end position="255"/>
    </location>
</feature>
<feature type="domain" description="Expansin-like CBD" evidence="8">
    <location>
        <begin position="174"/>
        <end position="251"/>
    </location>
</feature>
<dbReference type="InterPro" id="IPR009009">
    <property type="entry name" value="RlpA-like_DPBB"/>
</dbReference>
<feature type="signal peptide" evidence="6">
    <location>
        <begin position="1"/>
        <end position="27"/>
    </location>
</feature>
<evidence type="ECO:0000256" key="1">
    <source>
        <dbReference type="ARBA" id="ARBA00005392"/>
    </source>
</evidence>
<keyword evidence="4 6" id="KW-0732">Signal</keyword>
<keyword evidence="3 6" id="KW-0964">Secreted</keyword>
<dbReference type="GO" id="GO:0016020">
    <property type="term" value="C:membrane"/>
    <property type="evidence" value="ECO:0007669"/>
    <property type="project" value="UniProtKB-SubCell"/>
</dbReference>
<dbReference type="Proteomes" id="UP000822688">
    <property type="component" value="Chromosome 3"/>
</dbReference>
<dbReference type="AlphaFoldDB" id="A0A8T0IL93"/>
<evidence type="ECO:0000259" key="8">
    <source>
        <dbReference type="PROSITE" id="PS50843"/>
    </source>
</evidence>
<dbReference type="PRINTS" id="PR01226">
    <property type="entry name" value="EXPANSIN"/>
</dbReference>
<evidence type="ECO:0000256" key="6">
    <source>
        <dbReference type="RuleBase" id="RU365023"/>
    </source>
</evidence>
<dbReference type="InterPro" id="IPR007117">
    <property type="entry name" value="Expansin_CBD"/>
</dbReference>
<comment type="function">
    <text evidence="6">Causes loosening and extension of plant cell walls by disrupting non-covalent bonding between cellulose microfibrils and matrix glucans. No enzymatic activity has been found.</text>
</comment>
<dbReference type="Pfam" id="PF03330">
    <property type="entry name" value="DPBB_1"/>
    <property type="match status" value="1"/>
</dbReference>
<dbReference type="PROSITE" id="PS50842">
    <property type="entry name" value="EXPANSIN_EG45"/>
    <property type="match status" value="1"/>
</dbReference>
<reference evidence="9" key="1">
    <citation type="submission" date="2020-06" db="EMBL/GenBank/DDBJ databases">
        <title>WGS assembly of Ceratodon purpureus strain R40.</title>
        <authorList>
            <person name="Carey S.B."/>
            <person name="Jenkins J."/>
            <person name="Shu S."/>
            <person name="Lovell J.T."/>
            <person name="Sreedasyam A."/>
            <person name="Maumus F."/>
            <person name="Tiley G.P."/>
            <person name="Fernandez-Pozo N."/>
            <person name="Barry K."/>
            <person name="Chen C."/>
            <person name="Wang M."/>
            <person name="Lipzen A."/>
            <person name="Daum C."/>
            <person name="Saski C.A."/>
            <person name="Payton A.C."/>
            <person name="Mcbreen J.C."/>
            <person name="Conrad R.E."/>
            <person name="Kollar L.M."/>
            <person name="Olsson S."/>
            <person name="Huttunen S."/>
            <person name="Landis J.B."/>
            <person name="Wickett N.J."/>
            <person name="Johnson M.G."/>
            <person name="Rensing S.A."/>
            <person name="Grimwood J."/>
            <person name="Schmutz J."/>
            <person name="Mcdaniel S.F."/>
        </authorList>
    </citation>
    <scope>NUCLEOTIDE SEQUENCE</scope>
    <source>
        <strain evidence="9">R40</strain>
    </source>
</reference>
<sequence>MKMGSTFTMKIAMLLFLGLALPSVLNAQGWRGGGHITFYGGPNGAGTQAGACGYQNTYKLGYGSMTAALSSPLFQGGAACGACFQLRCAPVRRSRTARNWCYSYAKTITVTATNLCPSGSTGGWCNPPRAHFDLPMPAFLTLARREGGVAPVFYRRVRCAKRGGIRFTIGGNPWFLMVLIHNVGGAGDVRSVRIKGQYTGWYPMYRNWGALWTVRTKLSGALTFAVTTSDRRTVITRSVGGNWRFGQTWEGANFR</sequence>
<dbReference type="Pfam" id="PF01357">
    <property type="entry name" value="Expansin_C"/>
    <property type="match status" value="1"/>
</dbReference>
<protein>
    <recommendedName>
        <fullName evidence="6">Expansin</fullName>
    </recommendedName>
</protein>
<keyword evidence="2 6" id="KW-0134">Cell wall</keyword>
<accession>A0A8T0IL93</accession>
<organism evidence="9 10">
    <name type="scientific">Ceratodon purpureus</name>
    <name type="common">Fire moss</name>
    <name type="synonym">Dicranum purpureum</name>
    <dbReference type="NCBI Taxonomy" id="3225"/>
    <lineage>
        <taxon>Eukaryota</taxon>
        <taxon>Viridiplantae</taxon>
        <taxon>Streptophyta</taxon>
        <taxon>Embryophyta</taxon>
        <taxon>Bryophyta</taxon>
        <taxon>Bryophytina</taxon>
        <taxon>Bryopsida</taxon>
        <taxon>Dicranidae</taxon>
        <taxon>Pseudoditrichales</taxon>
        <taxon>Ditrichaceae</taxon>
        <taxon>Ceratodon</taxon>
    </lineage>
</organism>
<dbReference type="InterPro" id="IPR036749">
    <property type="entry name" value="Expansin_CBD_sf"/>
</dbReference>
<gene>
    <name evidence="9" type="ORF">KC19_3G119900</name>
</gene>
<keyword evidence="10" id="KW-1185">Reference proteome</keyword>
<dbReference type="InterPro" id="IPR002963">
    <property type="entry name" value="Expansin"/>
</dbReference>
<keyword evidence="5" id="KW-0472">Membrane</keyword>
<dbReference type="Gene3D" id="2.40.40.10">
    <property type="entry name" value="RlpA-like domain"/>
    <property type="match status" value="1"/>
</dbReference>
<dbReference type="GO" id="GO:0009664">
    <property type="term" value="P:plant-type cell wall organization"/>
    <property type="evidence" value="ECO:0007669"/>
    <property type="project" value="InterPro"/>
</dbReference>
<comment type="caution">
    <text evidence="9">The sequence shown here is derived from an EMBL/GenBank/DDBJ whole genome shotgun (WGS) entry which is preliminary data.</text>
</comment>
<dbReference type="CDD" id="cd22274">
    <property type="entry name" value="DPBB_EXPA_N"/>
    <property type="match status" value="1"/>
</dbReference>
<feature type="domain" description="Expansin-like EG45" evidence="7">
    <location>
        <begin position="49"/>
        <end position="164"/>
    </location>
</feature>
<evidence type="ECO:0000256" key="3">
    <source>
        <dbReference type="ARBA" id="ARBA00022525"/>
    </source>
</evidence>
<comment type="subcellular location">
    <subcellularLocation>
        <location evidence="6">Secreted</location>
        <location evidence="6">Cell wall</location>
    </subcellularLocation>
    <subcellularLocation>
        <location evidence="6">Membrane</location>
        <topology evidence="6">Peripheral membrane protein</topology>
    </subcellularLocation>
</comment>
<keyword evidence="6" id="KW-0961">Cell wall biogenesis/degradation</keyword>
<dbReference type="EMBL" id="CM026423">
    <property type="protein sequence ID" value="KAG0583233.1"/>
    <property type="molecule type" value="Genomic_DNA"/>
</dbReference>
<dbReference type="SMART" id="SM00837">
    <property type="entry name" value="DPBB_1"/>
    <property type="match status" value="1"/>
</dbReference>
<dbReference type="Gene3D" id="2.60.40.760">
    <property type="entry name" value="Expansin, cellulose-binding-like domain"/>
    <property type="match status" value="1"/>
</dbReference>
<dbReference type="PANTHER" id="PTHR31867">
    <property type="entry name" value="EXPANSIN-A15"/>
    <property type="match status" value="1"/>
</dbReference>
<evidence type="ECO:0000256" key="2">
    <source>
        <dbReference type="ARBA" id="ARBA00022512"/>
    </source>
</evidence>
<dbReference type="InterPro" id="IPR007118">
    <property type="entry name" value="Expan_Lol_pI"/>
</dbReference>
<evidence type="ECO:0000259" key="7">
    <source>
        <dbReference type="PROSITE" id="PS50842"/>
    </source>
</evidence>
<dbReference type="SUPFAM" id="SSF50685">
    <property type="entry name" value="Barwin-like endoglucanases"/>
    <property type="match status" value="1"/>
</dbReference>
<dbReference type="PRINTS" id="PR01225">
    <property type="entry name" value="EXPANSNFAMLY"/>
</dbReference>
<dbReference type="InterPro" id="IPR007112">
    <property type="entry name" value="Expansin/allergen_DPBB_dom"/>
</dbReference>
<dbReference type="GO" id="GO:0005576">
    <property type="term" value="C:extracellular region"/>
    <property type="evidence" value="ECO:0007669"/>
    <property type="project" value="InterPro"/>
</dbReference>
<evidence type="ECO:0000256" key="4">
    <source>
        <dbReference type="ARBA" id="ARBA00022729"/>
    </source>
</evidence>
<proteinExistence type="inferred from homology"/>
<dbReference type="SUPFAM" id="SSF49590">
    <property type="entry name" value="PHL pollen allergen"/>
    <property type="match status" value="1"/>
</dbReference>
<dbReference type="PROSITE" id="PS50843">
    <property type="entry name" value="EXPANSIN_CBD"/>
    <property type="match status" value="1"/>
</dbReference>
<name>A0A8T0IL93_CERPU</name>
<comment type="similarity">
    <text evidence="1 6">Belongs to the expansin family. Expansin A subfamily.</text>
</comment>
<evidence type="ECO:0000313" key="9">
    <source>
        <dbReference type="EMBL" id="KAG0583233.1"/>
    </source>
</evidence>
<dbReference type="InterPro" id="IPR036908">
    <property type="entry name" value="RlpA-like_sf"/>
</dbReference>
<evidence type="ECO:0000313" key="10">
    <source>
        <dbReference type="Proteomes" id="UP000822688"/>
    </source>
</evidence>